<dbReference type="Proteomes" id="UP000011761">
    <property type="component" value="Unassembled WGS sequence"/>
</dbReference>
<keyword evidence="2" id="KW-0677">Repeat</keyword>
<keyword evidence="1" id="KW-0479">Metal-binding</keyword>
<dbReference type="RefSeq" id="XP_007679473.1">
    <property type="nucleotide sequence ID" value="XM_007681283.1"/>
</dbReference>
<feature type="domain" description="C2H2-type" evidence="7">
    <location>
        <begin position="246"/>
        <end position="271"/>
    </location>
</feature>
<evidence type="ECO:0000256" key="2">
    <source>
        <dbReference type="ARBA" id="ARBA00022737"/>
    </source>
</evidence>
<dbReference type="GO" id="GO:0000981">
    <property type="term" value="F:DNA-binding transcription factor activity, RNA polymerase II-specific"/>
    <property type="evidence" value="ECO:0007669"/>
    <property type="project" value="TreeGrafter"/>
</dbReference>
<dbReference type="PANTHER" id="PTHR23235">
    <property type="entry name" value="KRUEPPEL-LIKE TRANSCRIPTION FACTOR"/>
    <property type="match status" value="1"/>
</dbReference>
<name>M2N2K4_BAUPA</name>
<keyword evidence="9" id="KW-1185">Reference proteome</keyword>
<evidence type="ECO:0000313" key="9">
    <source>
        <dbReference type="Proteomes" id="UP000011761"/>
    </source>
</evidence>
<feature type="region of interest" description="Disordered" evidence="6">
    <location>
        <begin position="336"/>
        <end position="358"/>
    </location>
</feature>
<dbReference type="Gene3D" id="3.30.160.60">
    <property type="entry name" value="Classic Zinc Finger"/>
    <property type="match status" value="2"/>
</dbReference>
<dbReference type="eggNOG" id="KOG1721">
    <property type="taxonomic scope" value="Eukaryota"/>
</dbReference>
<dbReference type="KEGG" id="bcom:BAUCODRAFT_233496"/>
<dbReference type="OrthoDB" id="8922241at2759"/>
<proteinExistence type="predicted"/>
<dbReference type="HOGENOM" id="CLU_633105_0_0_1"/>
<dbReference type="GO" id="GO:0008270">
    <property type="term" value="F:zinc ion binding"/>
    <property type="evidence" value="ECO:0007669"/>
    <property type="project" value="UniProtKB-KW"/>
</dbReference>
<dbReference type="PROSITE" id="PS50157">
    <property type="entry name" value="ZINC_FINGER_C2H2_2"/>
    <property type="match status" value="3"/>
</dbReference>
<feature type="compositionally biased region" description="Low complexity" evidence="6">
    <location>
        <begin position="224"/>
        <end position="242"/>
    </location>
</feature>
<dbReference type="Pfam" id="PF00096">
    <property type="entry name" value="zf-C2H2"/>
    <property type="match status" value="1"/>
</dbReference>
<organism evidence="8 9">
    <name type="scientific">Baudoinia panamericana (strain UAMH 10762)</name>
    <name type="common">Angels' share fungus</name>
    <name type="synonym">Baudoinia compniacensis (strain UAMH 10762)</name>
    <dbReference type="NCBI Taxonomy" id="717646"/>
    <lineage>
        <taxon>Eukaryota</taxon>
        <taxon>Fungi</taxon>
        <taxon>Dikarya</taxon>
        <taxon>Ascomycota</taxon>
        <taxon>Pezizomycotina</taxon>
        <taxon>Dothideomycetes</taxon>
        <taxon>Dothideomycetidae</taxon>
        <taxon>Mycosphaerellales</taxon>
        <taxon>Teratosphaeriaceae</taxon>
        <taxon>Baudoinia</taxon>
    </lineage>
</organism>
<feature type="region of interest" description="Disordered" evidence="6">
    <location>
        <begin position="137"/>
        <end position="163"/>
    </location>
</feature>
<evidence type="ECO:0000313" key="8">
    <source>
        <dbReference type="EMBL" id="EMC93209.1"/>
    </source>
</evidence>
<feature type="compositionally biased region" description="Low complexity" evidence="6">
    <location>
        <begin position="340"/>
        <end position="354"/>
    </location>
</feature>
<dbReference type="FunFam" id="3.30.160.60:FF:000100">
    <property type="entry name" value="Zinc finger 45-like"/>
    <property type="match status" value="1"/>
</dbReference>
<feature type="domain" description="C2H2-type" evidence="7">
    <location>
        <begin position="307"/>
        <end position="334"/>
    </location>
</feature>
<dbReference type="InterPro" id="IPR013087">
    <property type="entry name" value="Znf_C2H2_type"/>
</dbReference>
<gene>
    <name evidence="8" type="ORF">BAUCODRAFT_233496</name>
</gene>
<evidence type="ECO:0000259" key="7">
    <source>
        <dbReference type="PROSITE" id="PS50157"/>
    </source>
</evidence>
<keyword evidence="4" id="KW-0862">Zinc</keyword>
<keyword evidence="3 5" id="KW-0863">Zinc-finger</keyword>
<dbReference type="SUPFAM" id="SSF57667">
    <property type="entry name" value="beta-beta-alpha zinc fingers"/>
    <property type="match status" value="2"/>
</dbReference>
<sequence length="433" mass="47663">MDRGINPSMLSLTGTWAEPVACNHVEEDLLAHSPDLTDLIAMGGLLTVSIGFGGSSGEQAPLSASALLPPHRNLPTFVRMPATPPPRTNLRPSQRPHLHLSTSEAQLHPGNHAYPAVAPLSAPAIRVHQPEEALAQTVPTTAHPFNVRPRSLTGPRRALQAGDRQITAPGELETTSAHGASPIDHLSPDRREWDVFQNSTNDLNVVQPEGSPRVSRSSSRRGRSPSSIRSSSVASSASRSSSTGQHLCDHTNCGKRYRTQNDLKHHKRYHTPYLERPYVCDRCFKRFLFGRELRRHHQTITHDGRQFHCATCGQSFVRQDHLTRHEKIHNRSEGVATPVSSGAYSSPSAGGSSARNRHSMEMPPDFNITNYTPMTDADAPPPLDLEHLSPFSTHLNDDYKYDEYCDSADIVSIPSLPPSPTPQAWPNTHGFLR</sequence>
<evidence type="ECO:0000256" key="4">
    <source>
        <dbReference type="ARBA" id="ARBA00022833"/>
    </source>
</evidence>
<feature type="domain" description="C2H2-type" evidence="7">
    <location>
        <begin position="278"/>
        <end position="307"/>
    </location>
</feature>
<evidence type="ECO:0000256" key="1">
    <source>
        <dbReference type="ARBA" id="ARBA00022723"/>
    </source>
</evidence>
<evidence type="ECO:0000256" key="3">
    <source>
        <dbReference type="ARBA" id="ARBA00022771"/>
    </source>
</evidence>
<protein>
    <recommendedName>
        <fullName evidence="7">C2H2-type domain-containing protein</fullName>
    </recommendedName>
</protein>
<dbReference type="GO" id="GO:0000978">
    <property type="term" value="F:RNA polymerase II cis-regulatory region sequence-specific DNA binding"/>
    <property type="evidence" value="ECO:0007669"/>
    <property type="project" value="TreeGrafter"/>
</dbReference>
<dbReference type="EMBL" id="KB445560">
    <property type="protein sequence ID" value="EMC93209.1"/>
    <property type="molecule type" value="Genomic_DNA"/>
</dbReference>
<accession>M2N2K4</accession>
<dbReference type="GeneID" id="19110014"/>
<evidence type="ECO:0000256" key="6">
    <source>
        <dbReference type="SAM" id="MobiDB-lite"/>
    </source>
</evidence>
<dbReference type="AlphaFoldDB" id="M2N2K4"/>
<feature type="region of interest" description="Disordered" evidence="6">
    <location>
        <begin position="200"/>
        <end position="253"/>
    </location>
</feature>
<dbReference type="PANTHER" id="PTHR23235:SF120">
    <property type="entry name" value="KRUPPEL-LIKE FACTOR 15"/>
    <property type="match status" value="1"/>
</dbReference>
<dbReference type="PROSITE" id="PS00028">
    <property type="entry name" value="ZINC_FINGER_C2H2_1"/>
    <property type="match status" value="3"/>
</dbReference>
<dbReference type="SMART" id="SM00355">
    <property type="entry name" value="ZnF_C2H2"/>
    <property type="match status" value="3"/>
</dbReference>
<dbReference type="InterPro" id="IPR036236">
    <property type="entry name" value="Znf_C2H2_sf"/>
</dbReference>
<evidence type="ECO:0000256" key="5">
    <source>
        <dbReference type="PROSITE-ProRule" id="PRU00042"/>
    </source>
</evidence>
<reference evidence="8 9" key="1">
    <citation type="journal article" date="2012" name="PLoS Pathog.">
        <title>Diverse lifestyles and strategies of plant pathogenesis encoded in the genomes of eighteen Dothideomycetes fungi.</title>
        <authorList>
            <person name="Ohm R.A."/>
            <person name="Feau N."/>
            <person name="Henrissat B."/>
            <person name="Schoch C.L."/>
            <person name="Horwitz B.A."/>
            <person name="Barry K.W."/>
            <person name="Condon B.J."/>
            <person name="Copeland A.C."/>
            <person name="Dhillon B."/>
            <person name="Glaser F."/>
            <person name="Hesse C.N."/>
            <person name="Kosti I."/>
            <person name="LaButti K."/>
            <person name="Lindquist E.A."/>
            <person name="Lucas S."/>
            <person name="Salamov A.A."/>
            <person name="Bradshaw R.E."/>
            <person name="Ciuffetti L."/>
            <person name="Hamelin R.C."/>
            <person name="Kema G.H.J."/>
            <person name="Lawrence C."/>
            <person name="Scott J.A."/>
            <person name="Spatafora J.W."/>
            <person name="Turgeon B.G."/>
            <person name="de Wit P.J.G.M."/>
            <person name="Zhong S."/>
            <person name="Goodwin S.B."/>
            <person name="Grigoriev I.V."/>
        </authorList>
    </citation>
    <scope>NUCLEOTIDE SEQUENCE [LARGE SCALE GENOMIC DNA]</scope>
    <source>
        <strain evidence="8 9">UAMH 10762</strain>
    </source>
</reference>